<dbReference type="Proteomes" id="UP000759103">
    <property type="component" value="Unassembled WGS sequence"/>
</dbReference>
<dbReference type="InterPro" id="IPR036869">
    <property type="entry name" value="J_dom_sf"/>
</dbReference>
<feature type="compositionally biased region" description="Basic and acidic residues" evidence="1">
    <location>
        <begin position="58"/>
        <end position="70"/>
    </location>
</feature>
<evidence type="ECO:0000313" key="4">
    <source>
        <dbReference type="Proteomes" id="UP000759103"/>
    </source>
</evidence>
<accession>A0ABS7BRN4</accession>
<evidence type="ECO:0000313" key="3">
    <source>
        <dbReference type="EMBL" id="MBW6532261.1"/>
    </source>
</evidence>
<sequence length="86" mass="9725">MLKWLLLIAIVYAAWRFLRPAPKRQRSPLADARALLGVTHDADEAAIRAAHRRLIAEIHPDRGGSPERARQANAARDTLLARLRRD</sequence>
<dbReference type="PROSITE" id="PS50076">
    <property type="entry name" value="DNAJ_2"/>
    <property type="match status" value="1"/>
</dbReference>
<gene>
    <name evidence="3" type="ORF">KZ820_16080</name>
</gene>
<dbReference type="Pfam" id="PF00226">
    <property type="entry name" value="DnaJ"/>
    <property type="match status" value="1"/>
</dbReference>
<evidence type="ECO:0000259" key="2">
    <source>
        <dbReference type="PROSITE" id="PS50076"/>
    </source>
</evidence>
<evidence type="ECO:0000256" key="1">
    <source>
        <dbReference type="SAM" id="MobiDB-lite"/>
    </source>
</evidence>
<keyword evidence="4" id="KW-1185">Reference proteome</keyword>
<feature type="region of interest" description="Disordered" evidence="1">
    <location>
        <begin position="58"/>
        <end position="77"/>
    </location>
</feature>
<comment type="caution">
    <text evidence="3">The sequence shown here is derived from an EMBL/GenBank/DDBJ whole genome shotgun (WGS) entry which is preliminary data.</text>
</comment>
<proteinExistence type="predicted"/>
<dbReference type="RefSeq" id="WP_219749605.1">
    <property type="nucleotide sequence ID" value="NZ_JAHXZN010000006.1"/>
</dbReference>
<dbReference type="CDD" id="cd06257">
    <property type="entry name" value="DnaJ"/>
    <property type="match status" value="1"/>
</dbReference>
<dbReference type="InterPro" id="IPR001623">
    <property type="entry name" value="DnaJ_domain"/>
</dbReference>
<protein>
    <submittedName>
        <fullName evidence="3">J domain-containing protein</fullName>
    </submittedName>
</protein>
<dbReference type="Gene3D" id="1.10.287.110">
    <property type="entry name" value="DnaJ domain"/>
    <property type="match status" value="1"/>
</dbReference>
<feature type="domain" description="J" evidence="2">
    <location>
        <begin position="31"/>
        <end position="86"/>
    </location>
</feature>
<dbReference type="SUPFAM" id="SSF46565">
    <property type="entry name" value="Chaperone J-domain"/>
    <property type="match status" value="1"/>
</dbReference>
<organism evidence="3 4">
    <name type="scientific">Sphingomonas citri</name>
    <dbReference type="NCBI Taxonomy" id="2862499"/>
    <lineage>
        <taxon>Bacteria</taxon>
        <taxon>Pseudomonadati</taxon>
        <taxon>Pseudomonadota</taxon>
        <taxon>Alphaproteobacteria</taxon>
        <taxon>Sphingomonadales</taxon>
        <taxon>Sphingomonadaceae</taxon>
        <taxon>Sphingomonas</taxon>
    </lineage>
</organism>
<dbReference type="EMBL" id="JAHXZN010000006">
    <property type="protein sequence ID" value="MBW6532261.1"/>
    <property type="molecule type" value="Genomic_DNA"/>
</dbReference>
<dbReference type="SMART" id="SM00271">
    <property type="entry name" value="DnaJ"/>
    <property type="match status" value="1"/>
</dbReference>
<name>A0ABS7BRN4_9SPHN</name>
<reference evidence="3 4" key="1">
    <citation type="submission" date="2021-07" db="EMBL/GenBank/DDBJ databases">
        <title>Sphingomonas sp.</title>
        <authorList>
            <person name="Feng G."/>
            <person name="Li J."/>
            <person name="Pan M."/>
        </authorList>
    </citation>
    <scope>NUCLEOTIDE SEQUENCE [LARGE SCALE GENOMIC DNA]</scope>
    <source>
        <strain evidence="3 4">RRHST34</strain>
    </source>
</reference>